<dbReference type="InterPro" id="IPR008710">
    <property type="entry name" value="Nicastrin"/>
</dbReference>
<evidence type="ECO:0000256" key="3">
    <source>
        <dbReference type="ARBA" id="ARBA00015303"/>
    </source>
</evidence>
<evidence type="ECO:0000313" key="12">
    <source>
        <dbReference type="Proteomes" id="UP000736164"/>
    </source>
</evidence>
<evidence type="ECO:0000259" key="10">
    <source>
        <dbReference type="Pfam" id="PF18266"/>
    </source>
</evidence>
<organism evidence="11 12">
    <name type="scientific">Atractosteus spatula</name>
    <name type="common">Alligator gar</name>
    <name type="synonym">Lepisosteus spatula</name>
    <dbReference type="NCBI Taxonomy" id="7917"/>
    <lineage>
        <taxon>Eukaryota</taxon>
        <taxon>Metazoa</taxon>
        <taxon>Chordata</taxon>
        <taxon>Craniata</taxon>
        <taxon>Vertebrata</taxon>
        <taxon>Euteleostomi</taxon>
        <taxon>Actinopterygii</taxon>
        <taxon>Neopterygii</taxon>
        <taxon>Holostei</taxon>
        <taxon>Semionotiformes</taxon>
        <taxon>Lepisosteidae</taxon>
        <taxon>Atractosteus</taxon>
    </lineage>
</organism>
<keyword evidence="4" id="KW-0812">Transmembrane</keyword>
<evidence type="ECO:0000313" key="11">
    <source>
        <dbReference type="EMBL" id="MBN3325691.1"/>
    </source>
</evidence>
<keyword evidence="9" id="KW-0325">Glycoprotein</keyword>
<protein>
    <recommendedName>
        <fullName evidence="3">Nicastrin</fullName>
    </recommendedName>
</protein>
<dbReference type="GO" id="GO:0016485">
    <property type="term" value="P:protein processing"/>
    <property type="evidence" value="ECO:0007669"/>
    <property type="project" value="InterPro"/>
</dbReference>
<dbReference type="AlphaFoldDB" id="A0A8J7TK16"/>
<dbReference type="PANTHER" id="PTHR21092">
    <property type="entry name" value="NICASTRIN"/>
    <property type="match status" value="1"/>
</dbReference>
<keyword evidence="6" id="KW-0914">Notch signaling pathway</keyword>
<dbReference type="GO" id="GO:0007220">
    <property type="term" value="P:Notch receptor processing"/>
    <property type="evidence" value="ECO:0007669"/>
    <property type="project" value="TreeGrafter"/>
</dbReference>
<dbReference type="GO" id="GO:0007219">
    <property type="term" value="P:Notch signaling pathway"/>
    <property type="evidence" value="ECO:0007669"/>
    <property type="project" value="UniProtKB-KW"/>
</dbReference>
<keyword evidence="5" id="KW-0732">Signal</keyword>
<feature type="non-terminal residue" evidence="11">
    <location>
        <position position="626"/>
    </location>
</feature>
<keyword evidence="8" id="KW-0472">Membrane</keyword>
<evidence type="ECO:0000256" key="8">
    <source>
        <dbReference type="ARBA" id="ARBA00023136"/>
    </source>
</evidence>
<dbReference type="InterPro" id="IPR041084">
    <property type="entry name" value="Ncstrn_small"/>
</dbReference>
<gene>
    <name evidence="11" type="primary">Ncstn</name>
    <name evidence="11" type="ORF">GTO95_0009448</name>
</gene>
<reference evidence="11" key="1">
    <citation type="journal article" date="2021" name="Cell">
        <title>Tracing the genetic footprints of vertebrate landing in non-teleost ray-finned fishes.</title>
        <authorList>
            <person name="Bi X."/>
            <person name="Wang K."/>
            <person name="Yang L."/>
            <person name="Pan H."/>
            <person name="Jiang H."/>
            <person name="Wei Q."/>
            <person name="Fang M."/>
            <person name="Yu H."/>
            <person name="Zhu C."/>
            <person name="Cai Y."/>
            <person name="He Y."/>
            <person name="Gan X."/>
            <person name="Zeng H."/>
            <person name="Yu D."/>
            <person name="Zhu Y."/>
            <person name="Jiang H."/>
            <person name="Qiu Q."/>
            <person name="Yang H."/>
            <person name="Zhang Y.E."/>
            <person name="Wang W."/>
            <person name="Zhu M."/>
            <person name="He S."/>
            <person name="Zhang G."/>
        </authorList>
    </citation>
    <scope>NUCLEOTIDE SEQUENCE</scope>
    <source>
        <strain evidence="11">Allg_001</strain>
    </source>
</reference>
<evidence type="ECO:0000256" key="6">
    <source>
        <dbReference type="ARBA" id="ARBA00022976"/>
    </source>
</evidence>
<comment type="caution">
    <text evidence="11">The sequence shown here is derived from an EMBL/GenBank/DDBJ whole genome shotgun (WGS) entry which is preliminary data.</text>
</comment>
<dbReference type="EMBL" id="JAAWVO010076733">
    <property type="protein sequence ID" value="MBN3325691.1"/>
    <property type="molecule type" value="Genomic_DNA"/>
</dbReference>
<evidence type="ECO:0000256" key="9">
    <source>
        <dbReference type="ARBA" id="ARBA00023180"/>
    </source>
</evidence>
<dbReference type="Pfam" id="PF18266">
    <property type="entry name" value="Ncstrn_small"/>
    <property type="match status" value="1"/>
</dbReference>
<sequence>MITAALSSSAGNLANSVEQKIYVLLNNTAPCVRLLNSTHQIGCQSSISGDTGVIHVVEAESDLNWVLASGPNPPYMVLLEAHLFTRDVMMKMKGSSRVAGVAVVTPKTGPAEGFSPHHKCPNEATGVYSEKYGPELAHCNKTVWNPLGNGLSYEDFPFPVFMLHDDNETAVVKKCFRDHNVAANGTAPQFPLCAMQLYSHMHAVTDTVTCMRRNNLQTSFSMNPGVAGWSGEGTSLRGTATVTRGGPLGEFAAAVSPNALRDVGTRSGAKKNGIVNSGVFTASDSRLAAPHWRILAGLFSSRRRLITSAALGWCTTCRTGSSLSAWTTLTPWWRSDSVSAPVFSLGQVGLRSGSELWVHSDPVSQKNSSISEEVKKLMSSLSSSSTGLNVTLMQTDVSQPLPPSSFQRFLMVRPIPGVVLTDYQSAFRNKASAAISSPIGCGSLSSRGGMHPLSKEGVRPWKTLTLSLSCQALSEVATVVARALYKHAGGSDADLSNIQADPKTVTQMLYGFLIQSNNSWFRSLVSPDRPSDILEDRAPQYYVAVNTPVRSTQLVKYVLANLTGTVTNLTKEQCQSPEQGTGESKEVRGSQCRSLLRLDLATLRACWLSQQRMLLKNKILFFFFSQ</sequence>
<evidence type="ECO:0000256" key="5">
    <source>
        <dbReference type="ARBA" id="ARBA00022729"/>
    </source>
</evidence>
<dbReference type="Pfam" id="PF05450">
    <property type="entry name" value="Nicastrin"/>
    <property type="match status" value="1"/>
</dbReference>
<comment type="similarity">
    <text evidence="2">Belongs to the nicastrin family.</text>
</comment>
<proteinExistence type="inferred from homology"/>
<evidence type="ECO:0000256" key="1">
    <source>
        <dbReference type="ARBA" id="ARBA00004479"/>
    </source>
</evidence>
<comment type="subcellular location">
    <subcellularLocation>
        <location evidence="1">Membrane</location>
        <topology evidence="1">Single-pass type I membrane protein</topology>
    </subcellularLocation>
</comment>
<dbReference type="GO" id="GO:0005886">
    <property type="term" value="C:plasma membrane"/>
    <property type="evidence" value="ECO:0007669"/>
    <property type="project" value="TreeGrafter"/>
</dbReference>
<keyword evidence="7" id="KW-1133">Transmembrane helix</keyword>
<evidence type="ECO:0000256" key="2">
    <source>
        <dbReference type="ARBA" id="ARBA00007717"/>
    </source>
</evidence>
<dbReference type="PANTHER" id="PTHR21092:SF0">
    <property type="entry name" value="NICASTRIN"/>
    <property type="match status" value="1"/>
</dbReference>
<accession>A0A8J7TK16</accession>
<feature type="non-terminal residue" evidence="11">
    <location>
        <position position="1"/>
    </location>
</feature>
<evidence type="ECO:0000256" key="7">
    <source>
        <dbReference type="ARBA" id="ARBA00022989"/>
    </source>
</evidence>
<keyword evidence="12" id="KW-1185">Reference proteome</keyword>
<feature type="domain" description="Nicastrin small lobe" evidence="10">
    <location>
        <begin position="30"/>
        <end position="203"/>
    </location>
</feature>
<dbReference type="Proteomes" id="UP000736164">
    <property type="component" value="Unassembled WGS sequence"/>
</dbReference>
<name>A0A8J7TK16_ATRSP</name>
<evidence type="ECO:0000256" key="4">
    <source>
        <dbReference type="ARBA" id="ARBA00022692"/>
    </source>
</evidence>